<dbReference type="AlphaFoldDB" id="A0A1F7YZB1"/>
<accession>A0A1F7YZB1</accession>
<proteinExistence type="predicted"/>
<gene>
    <name evidence="1" type="ORF">A2803_03620</name>
</gene>
<reference evidence="1 2" key="1">
    <citation type="journal article" date="2016" name="Nat. Commun.">
        <title>Thousands of microbial genomes shed light on interconnected biogeochemical processes in an aquifer system.</title>
        <authorList>
            <person name="Anantharaman K."/>
            <person name="Brown C.T."/>
            <person name="Hug L.A."/>
            <person name="Sharon I."/>
            <person name="Castelle C.J."/>
            <person name="Probst A.J."/>
            <person name="Thomas B.C."/>
            <person name="Singh A."/>
            <person name="Wilkins M.J."/>
            <person name="Karaoz U."/>
            <person name="Brodie E.L."/>
            <person name="Williams K.H."/>
            <person name="Hubbard S.S."/>
            <person name="Banfield J.F."/>
        </authorList>
    </citation>
    <scope>NUCLEOTIDE SEQUENCE [LARGE SCALE GENOMIC DNA]</scope>
</reference>
<organism evidence="1 2">
    <name type="scientific">Candidatus Woesebacteria bacterium RIFCSPHIGHO2_01_FULL_44_21</name>
    <dbReference type="NCBI Taxonomy" id="1802503"/>
    <lineage>
        <taxon>Bacteria</taxon>
        <taxon>Candidatus Woeseibacteriota</taxon>
    </lineage>
</organism>
<evidence type="ECO:0000313" key="2">
    <source>
        <dbReference type="Proteomes" id="UP000178870"/>
    </source>
</evidence>
<evidence type="ECO:0000313" key="1">
    <source>
        <dbReference type="EMBL" id="OGM32524.1"/>
    </source>
</evidence>
<protein>
    <submittedName>
        <fullName evidence="1">Uncharacterized protein</fullName>
    </submittedName>
</protein>
<comment type="caution">
    <text evidence="1">The sequence shown here is derived from an EMBL/GenBank/DDBJ whole genome shotgun (WGS) entry which is preliminary data.</text>
</comment>
<dbReference type="Proteomes" id="UP000178870">
    <property type="component" value="Unassembled WGS sequence"/>
</dbReference>
<sequence length="66" mass="7371">MPKNASVLIDIGKGLSLMVGLPRIPQWNSKERPKKPKRGTFGFNIKTNSLEYWDGSAWYGATMDTA</sequence>
<name>A0A1F7YZB1_9BACT</name>
<dbReference type="EMBL" id="MGGP01000014">
    <property type="protein sequence ID" value="OGM32524.1"/>
    <property type="molecule type" value="Genomic_DNA"/>
</dbReference>